<keyword evidence="2" id="KW-1185">Reference proteome</keyword>
<dbReference type="Pfam" id="PF05015">
    <property type="entry name" value="HigB-like_toxin"/>
    <property type="match status" value="1"/>
</dbReference>
<protein>
    <submittedName>
        <fullName evidence="1">Plasmid maintenance system killer</fullName>
    </submittedName>
</protein>
<evidence type="ECO:0000313" key="1">
    <source>
        <dbReference type="EMBL" id="EES52270.1"/>
    </source>
</evidence>
<organism evidence="1 2">
    <name type="scientific">Leptospirillum ferrodiazotrophum</name>
    <dbReference type="NCBI Taxonomy" id="412449"/>
    <lineage>
        <taxon>Bacteria</taxon>
        <taxon>Pseudomonadati</taxon>
        <taxon>Nitrospirota</taxon>
        <taxon>Nitrospiria</taxon>
        <taxon>Nitrospirales</taxon>
        <taxon>Nitrospiraceae</taxon>
        <taxon>Leptospirillum</taxon>
    </lineage>
</organism>
<proteinExistence type="predicted"/>
<accession>C6HYI5</accession>
<dbReference type="PANTHER" id="PTHR40266">
    <property type="entry name" value="TOXIN HIGB-1"/>
    <property type="match status" value="1"/>
</dbReference>
<sequence length="92" mass="10660">MIKTFRHKGLDQFFHAGSKAGIQPEHASRLRLQLTRLDVSKCPDDMGAPGWKLHQLKGDLGEFWSVRVDGNTRMVFRFEGEHAFDVDYLDYH</sequence>
<name>C6HYI5_9BACT</name>
<dbReference type="AlphaFoldDB" id="C6HYI5"/>
<dbReference type="EMBL" id="GG693878">
    <property type="protein sequence ID" value="EES52270.1"/>
    <property type="molecule type" value="Genomic_DNA"/>
</dbReference>
<dbReference type="SUPFAM" id="SSF143011">
    <property type="entry name" value="RelE-like"/>
    <property type="match status" value="1"/>
</dbReference>
<dbReference type="Gene3D" id="3.30.2310.20">
    <property type="entry name" value="RelE-like"/>
    <property type="match status" value="1"/>
</dbReference>
<gene>
    <name evidence="1" type="ORF">UBAL3_94240061</name>
</gene>
<dbReference type="InterPro" id="IPR007711">
    <property type="entry name" value="HigB-1"/>
</dbReference>
<evidence type="ECO:0000313" key="2">
    <source>
        <dbReference type="Proteomes" id="UP000009374"/>
    </source>
</evidence>
<dbReference type="Proteomes" id="UP000009374">
    <property type="component" value="Unassembled WGS sequence"/>
</dbReference>
<dbReference type="InterPro" id="IPR035093">
    <property type="entry name" value="RelE/ParE_toxin_dom_sf"/>
</dbReference>
<reference evidence="1 2" key="1">
    <citation type="journal article" date="2009" name="Appl. Environ. Microbiol.">
        <title>Community genomic and proteomic analyses of chemoautotrophic iron-oxidizing "Leptospirillum rubarum" (Group II) and "Leptospirillum ferrodiazotrophum" (Group III) bacteria in acid mine drainage biofilms.</title>
        <authorList>
            <person name="Goltsman D.S."/>
            <person name="Denef V.J."/>
            <person name="Singer S.W."/>
            <person name="VerBerkmoes N.C."/>
            <person name="Lefsrud M."/>
            <person name="Mueller R.S."/>
            <person name="Dick G.J."/>
            <person name="Sun C.L."/>
            <person name="Wheeler K.E."/>
            <person name="Zemla A."/>
            <person name="Baker B.J."/>
            <person name="Hauser L."/>
            <person name="Land M."/>
            <person name="Shah M.B."/>
            <person name="Thelen M.P."/>
            <person name="Hettich R.L."/>
            <person name="Banfield J.F."/>
        </authorList>
    </citation>
    <scope>NUCLEOTIDE SEQUENCE [LARGE SCALE GENOMIC DNA]</scope>
</reference>
<dbReference type="PANTHER" id="PTHR40266:SF2">
    <property type="entry name" value="TOXIN HIGB-1"/>
    <property type="match status" value="1"/>
</dbReference>